<dbReference type="InterPro" id="IPR007267">
    <property type="entry name" value="GtrA_DPMS_TM"/>
</dbReference>
<keyword evidence="5 6" id="KW-0472">Membrane</keyword>
<evidence type="ECO:0000259" key="7">
    <source>
        <dbReference type="Pfam" id="PF04138"/>
    </source>
</evidence>
<organism evidence="8 9">
    <name type="scientific">Acidovorax facilis</name>
    <dbReference type="NCBI Taxonomy" id="12917"/>
    <lineage>
        <taxon>Bacteria</taxon>
        <taxon>Pseudomonadati</taxon>
        <taxon>Pseudomonadota</taxon>
        <taxon>Betaproteobacteria</taxon>
        <taxon>Burkholderiales</taxon>
        <taxon>Comamonadaceae</taxon>
        <taxon>Acidovorax</taxon>
    </lineage>
</organism>
<feature type="transmembrane region" description="Helical" evidence="6">
    <location>
        <begin position="101"/>
        <end position="123"/>
    </location>
</feature>
<evidence type="ECO:0000256" key="1">
    <source>
        <dbReference type="ARBA" id="ARBA00004141"/>
    </source>
</evidence>
<proteinExistence type="inferred from homology"/>
<keyword evidence="9" id="KW-1185">Reference proteome</keyword>
<dbReference type="Proteomes" id="UP001595693">
    <property type="component" value="Unassembled WGS sequence"/>
</dbReference>
<dbReference type="EMBL" id="JBHSAJ010000002">
    <property type="protein sequence ID" value="MFC3933162.1"/>
    <property type="molecule type" value="Genomic_DNA"/>
</dbReference>
<keyword evidence="3 6" id="KW-0812">Transmembrane</keyword>
<evidence type="ECO:0000256" key="2">
    <source>
        <dbReference type="ARBA" id="ARBA00009399"/>
    </source>
</evidence>
<gene>
    <name evidence="8" type="ORF">ACFOW3_00835</name>
</gene>
<feature type="transmembrane region" description="Helical" evidence="6">
    <location>
        <begin position="44"/>
        <end position="62"/>
    </location>
</feature>
<comment type="caution">
    <text evidence="8">The sequence shown here is derived from an EMBL/GenBank/DDBJ whole genome shotgun (WGS) entry which is preliminary data.</text>
</comment>
<feature type="domain" description="GtrA/DPMS transmembrane" evidence="7">
    <location>
        <begin position="13"/>
        <end position="123"/>
    </location>
</feature>
<evidence type="ECO:0000256" key="6">
    <source>
        <dbReference type="SAM" id="Phobius"/>
    </source>
</evidence>
<dbReference type="PANTHER" id="PTHR38459:SF1">
    <property type="entry name" value="PROPHAGE BACTOPRENOL-LINKED GLUCOSE TRANSLOCASE HOMOLOG"/>
    <property type="match status" value="1"/>
</dbReference>
<comment type="subcellular location">
    <subcellularLocation>
        <location evidence="1">Membrane</location>
        <topology evidence="1">Multi-pass membrane protein</topology>
    </subcellularLocation>
</comment>
<dbReference type="InterPro" id="IPR051401">
    <property type="entry name" value="GtrA_CellWall_Glycosyl"/>
</dbReference>
<name>A0ABV8D4A8_9BURK</name>
<feature type="transmembrane region" description="Helical" evidence="6">
    <location>
        <begin position="12"/>
        <end position="38"/>
    </location>
</feature>
<comment type="similarity">
    <text evidence="2">Belongs to the GtrA family.</text>
</comment>
<sequence length="130" mass="14470">MSRWQVEARLLARFLSSGVVNTLLGFAVIFTLMAAGVHPLGANIAGYATGFVLGFLLSRNFVFRSNGRFVVQSLRYLMSFALCFSLNLLVLQIGLQFMAAIPAQVMASAAYTFGMFFLARLWVYRNTPER</sequence>
<evidence type="ECO:0000313" key="9">
    <source>
        <dbReference type="Proteomes" id="UP001595693"/>
    </source>
</evidence>
<reference evidence="9" key="1">
    <citation type="journal article" date="2019" name="Int. J. Syst. Evol. Microbiol.">
        <title>The Global Catalogue of Microorganisms (GCM) 10K type strain sequencing project: providing services to taxonomists for standard genome sequencing and annotation.</title>
        <authorList>
            <consortium name="The Broad Institute Genomics Platform"/>
            <consortium name="The Broad Institute Genome Sequencing Center for Infectious Disease"/>
            <person name="Wu L."/>
            <person name="Ma J."/>
        </authorList>
    </citation>
    <scope>NUCLEOTIDE SEQUENCE [LARGE SCALE GENOMIC DNA]</scope>
    <source>
        <strain evidence="9">CCUG 2113</strain>
    </source>
</reference>
<evidence type="ECO:0000256" key="5">
    <source>
        <dbReference type="ARBA" id="ARBA00023136"/>
    </source>
</evidence>
<dbReference type="PANTHER" id="PTHR38459">
    <property type="entry name" value="PROPHAGE BACTOPRENOL-LINKED GLUCOSE TRANSLOCASE HOMOLOG"/>
    <property type="match status" value="1"/>
</dbReference>
<feature type="transmembrane region" description="Helical" evidence="6">
    <location>
        <begin position="74"/>
        <end position="95"/>
    </location>
</feature>
<accession>A0ABV8D4A8</accession>
<evidence type="ECO:0000256" key="4">
    <source>
        <dbReference type="ARBA" id="ARBA00022989"/>
    </source>
</evidence>
<dbReference type="Pfam" id="PF04138">
    <property type="entry name" value="GtrA_DPMS_TM"/>
    <property type="match status" value="1"/>
</dbReference>
<dbReference type="RefSeq" id="WP_082437597.1">
    <property type="nucleotide sequence ID" value="NZ_JAMXAX010000148.1"/>
</dbReference>
<evidence type="ECO:0000313" key="8">
    <source>
        <dbReference type="EMBL" id="MFC3933162.1"/>
    </source>
</evidence>
<keyword evidence="4 6" id="KW-1133">Transmembrane helix</keyword>
<protein>
    <submittedName>
        <fullName evidence="8">GtrA family protein</fullName>
    </submittedName>
</protein>
<evidence type="ECO:0000256" key="3">
    <source>
        <dbReference type="ARBA" id="ARBA00022692"/>
    </source>
</evidence>